<dbReference type="AlphaFoldDB" id="A0A4Y3R0Q9"/>
<dbReference type="Gene3D" id="3.90.1150.10">
    <property type="entry name" value="Aspartate Aminotransferase, domain 1"/>
    <property type="match status" value="1"/>
</dbReference>
<sequence>MPVSRVASRFAGIEKSPTYAILDLAAELRAQGESILDLNGGEPDFDTPGHITAEGIEALSGGFTHYTPSRGLPELLTAVGDKLLRDNGLAVDPARQVVVTPSAKHALFLSVMTLLGPGDELLVPTPSWVSYPAMARLAGAEPVLAPLSADNGFRLTRQLLEQRLTPRTRALLINNPNNPTGNVLTADEAEAVAGVARDHDLFVITDEIYEKVRFRGEHLSIAALPGMADRTVTVNGFSKGYAMTGWRLGYAAAPEDVSAQMLKVQQHTVGCAGSFVQRGGLGALRGPQEPVEEMRAAYEFRRDLLVKGLSGIPGLVCPSPDAALYVFCDIGGTGCADPTAFTSWLLREAKVAVTPGSAFGPGGERHIRLAFATDEQTLREAVDRIHSAMERL</sequence>
<dbReference type="Gene3D" id="3.40.640.10">
    <property type="entry name" value="Type I PLP-dependent aspartate aminotransferase-like (Major domain)"/>
    <property type="match status" value="1"/>
</dbReference>
<dbReference type="EC" id="2.6.1.-" evidence="6"/>
<evidence type="ECO:0000256" key="5">
    <source>
        <dbReference type="ARBA" id="ARBA00022898"/>
    </source>
</evidence>
<dbReference type="InterPro" id="IPR015421">
    <property type="entry name" value="PyrdxlP-dep_Trfase_major"/>
</dbReference>
<evidence type="ECO:0000256" key="1">
    <source>
        <dbReference type="ARBA" id="ARBA00001933"/>
    </source>
</evidence>
<dbReference type="InterPro" id="IPR004838">
    <property type="entry name" value="NHTrfase_class1_PyrdxlP-BS"/>
</dbReference>
<keyword evidence="9" id="KW-1185">Reference proteome</keyword>
<dbReference type="PANTHER" id="PTHR46383">
    <property type="entry name" value="ASPARTATE AMINOTRANSFERASE"/>
    <property type="match status" value="1"/>
</dbReference>
<dbReference type="Proteomes" id="UP000319210">
    <property type="component" value="Unassembled WGS sequence"/>
</dbReference>
<comment type="caution">
    <text evidence="8">The sequence shown here is derived from an EMBL/GenBank/DDBJ whole genome shotgun (WGS) entry which is preliminary data.</text>
</comment>
<evidence type="ECO:0000313" key="9">
    <source>
        <dbReference type="Proteomes" id="UP000319210"/>
    </source>
</evidence>
<dbReference type="Pfam" id="PF00155">
    <property type="entry name" value="Aminotran_1_2"/>
    <property type="match status" value="1"/>
</dbReference>
<comment type="similarity">
    <text evidence="2 6">Belongs to the class-I pyridoxal-phosphate-dependent aminotransferase family.</text>
</comment>
<keyword evidence="3 6" id="KW-0032">Aminotransferase</keyword>
<dbReference type="GO" id="GO:0030170">
    <property type="term" value="F:pyridoxal phosphate binding"/>
    <property type="evidence" value="ECO:0007669"/>
    <property type="project" value="InterPro"/>
</dbReference>
<dbReference type="PANTHER" id="PTHR46383:SF1">
    <property type="entry name" value="ASPARTATE AMINOTRANSFERASE"/>
    <property type="match status" value="1"/>
</dbReference>
<proteinExistence type="inferred from homology"/>
<dbReference type="FunFam" id="3.40.640.10:FF:000033">
    <property type="entry name" value="Aspartate aminotransferase"/>
    <property type="match status" value="1"/>
</dbReference>
<dbReference type="InterPro" id="IPR015424">
    <property type="entry name" value="PyrdxlP-dep_Trfase"/>
</dbReference>
<dbReference type="PROSITE" id="PS00105">
    <property type="entry name" value="AA_TRANSFER_CLASS_1"/>
    <property type="match status" value="1"/>
</dbReference>
<dbReference type="InterPro" id="IPR004839">
    <property type="entry name" value="Aminotransferase_I/II_large"/>
</dbReference>
<dbReference type="GO" id="GO:0008483">
    <property type="term" value="F:transaminase activity"/>
    <property type="evidence" value="ECO:0007669"/>
    <property type="project" value="UniProtKB-KW"/>
</dbReference>
<dbReference type="SUPFAM" id="SSF53383">
    <property type="entry name" value="PLP-dependent transferases"/>
    <property type="match status" value="1"/>
</dbReference>
<accession>A0A4Y3R0Q9</accession>
<evidence type="ECO:0000313" key="8">
    <source>
        <dbReference type="EMBL" id="GEB49710.1"/>
    </source>
</evidence>
<dbReference type="InterPro" id="IPR050596">
    <property type="entry name" value="AspAT/PAT-like"/>
</dbReference>
<evidence type="ECO:0000259" key="7">
    <source>
        <dbReference type="Pfam" id="PF00155"/>
    </source>
</evidence>
<dbReference type="EMBL" id="BJMM01000008">
    <property type="protein sequence ID" value="GEB49710.1"/>
    <property type="molecule type" value="Genomic_DNA"/>
</dbReference>
<evidence type="ECO:0000256" key="2">
    <source>
        <dbReference type="ARBA" id="ARBA00007441"/>
    </source>
</evidence>
<dbReference type="GO" id="GO:0006520">
    <property type="term" value="P:amino acid metabolic process"/>
    <property type="evidence" value="ECO:0007669"/>
    <property type="project" value="InterPro"/>
</dbReference>
<dbReference type="InterPro" id="IPR015422">
    <property type="entry name" value="PyrdxlP-dep_Trfase_small"/>
</dbReference>
<evidence type="ECO:0000256" key="6">
    <source>
        <dbReference type="RuleBase" id="RU000481"/>
    </source>
</evidence>
<feature type="domain" description="Aminotransferase class I/classII large" evidence="7">
    <location>
        <begin position="35"/>
        <end position="385"/>
    </location>
</feature>
<keyword evidence="5" id="KW-0663">Pyridoxal phosphate</keyword>
<keyword evidence="4 6" id="KW-0808">Transferase</keyword>
<dbReference type="RefSeq" id="WP_199918924.1">
    <property type="nucleotide sequence ID" value="NZ_BJMM01000008.1"/>
</dbReference>
<organism evidence="8 9">
    <name type="scientific">Streptomyces cacaoi</name>
    <dbReference type="NCBI Taxonomy" id="1898"/>
    <lineage>
        <taxon>Bacteria</taxon>
        <taxon>Bacillati</taxon>
        <taxon>Actinomycetota</taxon>
        <taxon>Actinomycetes</taxon>
        <taxon>Kitasatosporales</taxon>
        <taxon>Streptomycetaceae</taxon>
        <taxon>Streptomyces</taxon>
    </lineage>
</organism>
<name>A0A4Y3R0Q9_STRCI</name>
<gene>
    <name evidence="8" type="ORF">SCA03_22610</name>
</gene>
<reference evidence="8 9" key="1">
    <citation type="submission" date="2019-06" db="EMBL/GenBank/DDBJ databases">
        <title>Whole genome shotgun sequence of Streptomyces cacaoi subsp. cacaoi NBRC 12748.</title>
        <authorList>
            <person name="Hosoyama A."/>
            <person name="Uohara A."/>
            <person name="Ohji S."/>
            <person name="Ichikawa N."/>
        </authorList>
    </citation>
    <scope>NUCLEOTIDE SEQUENCE [LARGE SCALE GENOMIC DNA]</scope>
    <source>
        <strain evidence="8 9">NBRC 12748</strain>
    </source>
</reference>
<comment type="cofactor">
    <cofactor evidence="1 6">
        <name>pyridoxal 5'-phosphate</name>
        <dbReference type="ChEBI" id="CHEBI:597326"/>
    </cofactor>
</comment>
<dbReference type="CDD" id="cd00609">
    <property type="entry name" value="AAT_like"/>
    <property type="match status" value="1"/>
</dbReference>
<protein>
    <recommendedName>
        <fullName evidence="6">Aminotransferase</fullName>
        <ecNumber evidence="6">2.6.1.-</ecNumber>
    </recommendedName>
</protein>
<evidence type="ECO:0000256" key="4">
    <source>
        <dbReference type="ARBA" id="ARBA00022679"/>
    </source>
</evidence>
<evidence type="ECO:0000256" key="3">
    <source>
        <dbReference type="ARBA" id="ARBA00022576"/>
    </source>
</evidence>